<evidence type="ECO:0000313" key="1">
    <source>
        <dbReference type="EMBL" id="CDW17473.1"/>
    </source>
</evidence>
<dbReference type="EMBL" id="HACA01000112">
    <property type="protein sequence ID" value="CDW17473.1"/>
    <property type="molecule type" value="Transcribed_RNA"/>
</dbReference>
<organism evidence="1">
    <name type="scientific">Lepeophtheirus salmonis</name>
    <name type="common">Salmon louse</name>
    <name type="synonym">Caligus salmonis</name>
    <dbReference type="NCBI Taxonomy" id="72036"/>
    <lineage>
        <taxon>Eukaryota</taxon>
        <taxon>Metazoa</taxon>
        <taxon>Ecdysozoa</taxon>
        <taxon>Arthropoda</taxon>
        <taxon>Crustacea</taxon>
        <taxon>Multicrustacea</taxon>
        <taxon>Hexanauplia</taxon>
        <taxon>Copepoda</taxon>
        <taxon>Siphonostomatoida</taxon>
        <taxon>Caligidae</taxon>
        <taxon>Lepeophtheirus</taxon>
    </lineage>
</organism>
<sequence length="69" mass="8120">KLHFGSANQTTRTRVGINNTAERPFITSLNFIDYNYQVVDLQIFPSVFPFLKPLEIEYKLRHPFFTKSL</sequence>
<feature type="non-terminal residue" evidence="1">
    <location>
        <position position="1"/>
    </location>
</feature>
<proteinExistence type="predicted"/>
<accession>A0A0K2SV26</accession>
<protein>
    <submittedName>
        <fullName evidence="1">Uncharacterized protein</fullName>
    </submittedName>
</protein>
<name>A0A0K2SV26_LEPSM</name>
<reference evidence="1" key="1">
    <citation type="submission" date="2014-05" db="EMBL/GenBank/DDBJ databases">
        <authorList>
            <person name="Chronopoulou M."/>
        </authorList>
    </citation>
    <scope>NUCLEOTIDE SEQUENCE</scope>
    <source>
        <tissue evidence="1">Whole organism</tissue>
    </source>
</reference>
<dbReference type="AlphaFoldDB" id="A0A0K2SV26"/>